<feature type="transmembrane region" description="Helical" evidence="1">
    <location>
        <begin position="69"/>
        <end position="90"/>
    </location>
</feature>
<keyword evidence="1" id="KW-0472">Membrane</keyword>
<feature type="transmembrane region" description="Helical" evidence="1">
    <location>
        <begin position="332"/>
        <end position="354"/>
    </location>
</feature>
<sequence>MESLNLIPSFLPIGISSPPALFVFFLTFTFFLHIIFVNLTLGGSLLLLTSKYISKIYGDNNYNMIAEELGYLNTFNISLTVITGVAPLLFVQTIYGNFFYTSSVLLSFKWLFVLAAVIFAYYFYYLYKMKPLYIRYSGGKGIVFIVIAALLFLYVAFMLVSNTVLSMHPEAWEEIYLNKRAFFDLPALLPRYIHFVFAATAFAGLFLMVYSRMRKSFPKELKEKMYNFGKKTFFIITLAQIPVGIWLLLSHEKEIMMLLMGESLLGTVSFIIALIAAAAALAVVLLKKDNLYFLAGLGVVITIFMVLIRRTIESGYFSKYVNIYNMETNSQWGIFVIFLVLLVAVLGILGFTLFKINRELKPENK</sequence>
<evidence type="ECO:0000313" key="2">
    <source>
        <dbReference type="EMBL" id="HCW93443.1"/>
    </source>
</evidence>
<feature type="transmembrane region" description="Helical" evidence="1">
    <location>
        <begin position="255"/>
        <end position="284"/>
    </location>
</feature>
<evidence type="ECO:0000313" key="3">
    <source>
        <dbReference type="Proteomes" id="UP000262325"/>
    </source>
</evidence>
<reference evidence="2 3" key="1">
    <citation type="journal article" date="2018" name="Nat. Biotechnol.">
        <title>A standardized bacterial taxonomy based on genome phylogeny substantially revises the tree of life.</title>
        <authorList>
            <person name="Parks D.H."/>
            <person name="Chuvochina M."/>
            <person name="Waite D.W."/>
            <person name="Rinke C."/>
            <person name="Skarshewski A."/>
            <person name="Chaumeil P.A."/>
            <person name="Hugenholtz P."/>
        </authorList>
    </citation>
    <scope>NUCLEOTIDE SEQUENCE [LARGE SCALE GENOMIC DNA]</scope>
    <source>
        <strain evidence="2">UBA8672</strain>
    </source>
</reference>
<dbReference type="EMBL" id="DPPF01000146">
    <property type="protein sequence ID" value="HCW93443.1"/>
    <property type="molecule type" value="Genomic_DNA"/>
</dbReference>
<feature type="transmembrane region" description="Helical" evidence="1">
    <location>
        <begin position="192"/>
        <end position="211"/>
    </location>
</feature>
<dbReference type="Proteomes" id="UP000262325">
    <property type="component" value="Unassembled WGS sequence"/>
</dbReference>
<organism evidence="2 3">
    <name type="scientific">Flexistipes sinusarabici</name>
    <dbReference type="NCBI Taxonomy" id="2352"/>
    <lineage>
        <taxon>Bacteria</taxon>
        <taxon>Pseudomonadati</taxon>
        <taxon>Deferribacterota</taxon>
        <taxon>Deferribacteres</taxon>
        <taxon>Deferribacterales</taxon>
        <taxon>Flexistipitaceae</taxon>
        <taxon>Flexistipes</taxon>
    </lineage>
</organism>
<feature type="transmembrane region" description="Helical" evidence="1">
    <location>
        <begin position="20"/>
        <end position="48"/>
    </location>
</feature>
<protein>
    <submittedName>
        <fullName evidence="2">Uncharacterized protein</fullName>
    </submittedName>
</protein>
<accession>A0A3D5QCH5</accession>
<feature type="transmembrane region" description="Helical" evidence="1">
    <location>
        <begin position="291"/>
        <end position="312"/>
    </location>
</feature>
<keyword evidence="1" id="KW-0812">Transmembrane</keyword>
<evidence type="ECO:0000256" key="1">
    <source>
        <dbReference type="SAM" id="Phobius"/>
    </source>
</evidence>
<keyword evidence="1" id="KW-1133">Transmembrane helix</keyword>
<feature type="transmembrane region" description="Helical" evidence="1">
    <location>
        <begin position="232"/>
        <end position="249"/>
    </location>
</feature>
<name>A0A3D5QCH5_FLESI</name>
<feature type="transmembrane region" description="Helical" evidence="1">
    <location>
        <begin position="110"/>
        <end position="127"/>
    </location>
</feature>
<gene>
    <name evidence="2" type="ORF">DHM44_07155</name>
</gene>
<comment type="caution">
    <text evidence="2">The sequence shown here is derived from an EMBL/GenBank/DDBJ whole genome shotgun (WGS) entry which is preliminary data.</text>
</comment>
<proteinExistence type="predicted"/>
<dbReference type="AlphaFoldDB" id="A0A3D5QCH5"/>
<feature type="transmembrane region" description="Helical" evidence="1">
    <location>
        <begin position="139"/>
        <end position="160"/>
    </location>
</feature>